<feature type="region of interest" description="Disordered" evidence="1">
    <location>
        <begin position="393"/>
        <end position="468"/>
    </location>
</feature>
<feature type="compositionally biased region" description="Basic and acidic residues" evidence="1">
    <location>
        <begin position="674"/>
        <end position="688"/>
    </location>
</feature>
<dbReference type="PANTHER" id="PTHR22379:SF1">
    <property type="entry name" value="RIKEN CDNA 4930407I10 GENE"/>
    <property type="match status" value="1"/>
</dbReference>
<feature type="compositionally biased region" description="Basic and acidic residues" evidence="1">
    <location>
        <begin position="406"/>
        <end position="431"/>
    </location>
</feature>
<proteinExistence type="predicted"/>
<accession>A0ABM5E973</accession>
<reference evidence="3" key="1">
    <citation type="submission" date="2025-08" db="UniProtKB">
        <authorList>
            <consortium name="RefSeq"/>
        </authorList>
    </citation>
    <scope>IDENTIFICATION</scope>
</reference>
<feature type="compositionally biased region" description="Basic and acidic residues" evidence="1">
    <location>
        <begin position="363"/>
        <end position="373"/>
    </location>
</feature>
<feature type="region of interest" description="Disordered" evidence="1">
    <location>
        <begin position="350"/>
        <end position="380"/>
    </location>
</feature>
<feature type="compositionally biased region" description="Basic and acidic residues" evidence="1">
    <location>
        <begin position="845"/>
        <end position="872"/>
    </location>
</feature>
<feature type="region of interest" description="Disordered" evidence="1">
    <location>
        <begin position="643"/>
        <end position="698"/>
    </location>
</feature>
<feature type="region of interest" description="Disordered" evidence="1">
    <location>
        <begin position="273"/>
        <end position="320"/>
    </location>
</feature>
<dbReference type="InterPro" id="IPR031715">
    <property type="entry name" value="DUF4727"/>
</dbReference>
<protein>
    <submittedName>
        <fullName evidence="3">Uncharacterized protein isoform X1</fullName>
    </submittedName>
</protein>
<dbReference type="GeneID" id="140700294"/>
<feature type="region of interest" description="Disordered" evidence="1">
    <location>
        <begin position="1105"/>
        <end position="1168"/>
    </location>
</feature>
<dbReference type="PANTHER" id="PTHR22379">
    <property type="entry name" value="RIKEN CDNA 4930407I10 GENE"/>
    <property type="match status" value="1"/>
</dbReference>
<feature type="compositionally biased region" description="Basic and acidic residues" evidence="1">
    <location>
        <begin position="1037"/>
        <end position="1048"/>
    </location>
</feature>
<sequence length="1579" mass="178239">MLLPVLGTCAVVWPFQGPEWEPVRGLLSEDRSCRDPRCCSNLLVLCLFLIWQIRHYWHQVTRTQHSMRKFIKVPPQKWAVPSMRRDTCFRLTPEFFFSPGNFRGLDAHAQQWAQKKRWKYWRSLRESWTQYPLPCQHPCQGLHWDAYTPSGHIFCTTCFSSTCMLPQESSREAWQVPWCHSDDQTHLICKLPSPALDMCQRVEQLLVHSQEELVPLEHIVSLRPHPSSMTSLPNLPSAQRLQLFSRDFLPVPSNQHVGMSIWKSWGCPQEAWAPERETWTPGREDSRETQDPGWANQRVSRGEDARGVQASGRQLPANAGLEENARTKVLKWGSQRLVISKTAGGILRPRWENQDQVGVETQELGKRNQREAGGEDLPETQACIGENQEQLRCKTDTETQTPVWENQDRSRDEYAVETQAFEKDRKGARAEDEGETQAQGLRKQGQTESENGEESQVSGWGKQDQIRGDISTETLAEERRKKDQVGGENAVQSQISGRENLGEVKKEDGMETQALGWEKQECVPSENVTEIQMPGWEKQDQGASEKCGKIQVFRVEIQKQLRHELQETWGNQGLKRGEDDGETQISRRKNLKEIREEDWVVIKALWWGDQRPVASEINREFKISCWGNQDQIRGDHRAEIQALEKRDQRKDRDEDGTNTLVPEAENQRQLRGVSHVETHPPGRRKQEQFGEENSTDIQATGTINLRGVKVEDGKETQEFGEENQHQLNSESDGKIHIPKWKNQEYITGKGGANTQAYEAENGVELTSKIDVETHSAERKKEEQAGYENGAEIQVLEKKNQGEAGVEDGTEMWAPGEENLSQLRGDIDGKTHLSDGKNQEQTGGENKTEIQAPEKRETEGKVVTETQIPERENQGQLDGEIGENHPPERRNWEQNRGKNNVENPTLERKNQREIRNEGNRKIQTLMGGNQILLKSKVNGKTGSSEWKKQEQTGDENGTEIQTQGKRNLRGIMGDDGTESQTPGEDYQGQVRSETDEEIQIHRQGNKRGNEDAAEIQGVGSQKKCRAEDAGGLRVPRGRNKDQVRGKDAAKGNLQGDYSGGEGPPAFTGSGYRAMNQEQAVASAPCPEIKPLFNQGELFLLNSGEGEDLASQGTAPAGKHKVGIKPSSWQARPKLQRSRQRDKGADPGKASGLTRQLRDPQSLDAPVGLPSACPSVSHGQALQAAPALVDVPSALTILPKRPVHKKSQRLLLESLMRRKIAHLKWGFPQQILESYLLFNFLGPCPLPLVGLRLSGLHTSCELQGQQEKRCETHGLRPGPKSLERSWRAWFPERKSVKLPTQARALEKHRPNWSEPMGTSIHPEKPKRVRPQGGPKEPQVVQKEAPHRAKLTAPRNPRPTAESRSWCGQERVQEPSSENSRDRKMIRPGVSQMAERAPSRVRISYSRAVYNHWREEHTSWELSRLKCQQPTHRRRGSLEPEGCRGDGQQPFSCSTDTFSFKRSLHSAAARLSISLLNKISWSPHLAKPQHSAPNLSVQDPDPTLLPKASDPHVREDSLRVHASLKRDLQPPGHCGAGAVLPKTEELGKIENPNGAPQNQPAPQKFGFMKHLRCFLLQHGFRK</sequence>
<dbReference type="Pfam" id="PF15856">
    <property type="entry name" value="DUF4727"/>
    <property type="match status" value="1"/>
</dbReference>
<dbReference type="Proteomes" id="UP001652581">
    <property type="component" value="Chromosome 12"/>
</dbReference>
<feature type="compositionally biased region" description="Polar residues" evidence="1">
    <location>
        <begin position="436"/>
        <end position="458"/>
    </location>
</feature>
<name>A0ABM5E973_VICPA</name>
<feature type="region of interest" description="Disordered" evidence="1">
    <location>
        <begin position="797"/>
        <end position="1069"/>
    </location>
</feature>
<feature type="compositionally biased region" description="Basic and acidic residues" evidence="1">
    <location>
        <begin position="881"/>
        <end position="895"/>
    </location>
</feature>
<evidence type="ECO:0000313" key="3">
    <source>
        <dbReference type="RefSeq" id="XP_072829703.1"/>
    </source>
</evidence>
<feature type="compositionally biased region" description="Basic and acidic residues" evidence="1">
    <location>
        <begin position="824"/>
        <end position="837"/>
    </location>
</feature>
<organism evidence="2 3">
    <name type="scientific">Vicugna pacos</name>
    <name type="common">Alpaca</name>
    <name type="synonym">Lama pacos</name>
    <dbReference type="NCBI Taxonomy" id="30538"/>
    <lineage>
        <taxon>Eukaryota</taxon>
        <taxon>Metazoa</taxon>
        <taxon>Chordata</taxon>
        <taxon>Craniata</taxon>
        <taxon>Vertebrata</taxon>
        <taxon>Euteleostomi</taxon>
        <taxon>Mammalia</taxon>
        <taxon>Eutheria</taxon>
        <taxon>Laurasiatheria</taxon>
        <taxon>Artiodactyla</taxon>
        <taxon>Tylopoda</taxon>
        <taxon>Camelidae</taxon>
        <taxon>Vicugna</taxon>
    </lineage>
</organism>
<gene>
    <name evidence="3" type="primary">LOC140700294</name>
</gene>
<feature type="region of interest" description="Disordered" evidence="1">
    <location>
        <begin position="772"/>
        <end position="791"/>
    </location>
</feature>
<feature type="compositionally biased region" description="Basic and acidic residues" evidence="1">
    <location>
        <begin position="772"/>
        <end position="783"/>
    </location>
</feature>
<feature type="compositionally biased region" description="Basic and acidic residues" evidence="1">
    <location>
        <begin position="273"/>
        <end position="290"/>
    </location>
</feature>
<feature type="compositionally biased region" description="Basic and acidic residues" evidence="1">
    <location>
        <begin position="643"/>
        <end position="655"/>
    </location>
</feature>
<feature type="compositionally biased region" description="Basic and acidic residues" evidence="1">
    <location>
        <begin position="904"/>
        <end position="919"/>
    </location>
</feature>
<feature type="region of interest" description="Disordered" evidence="1">
    <location>
        <begin position="1298"/>
        <end position="1390"/>
    </location>
</feature>
<dbReference type="RefSeq" id="XP_072829703.1">
    <property type="nucleotide sequence ID" value="XM_072973602.1"/>
</dbReference>
<keyword evidence="2" id="KW-1185">Reference proteome</keyword>
<evidence type="ECO:0000256" key="1">
    <source>
        <dbReference type="SAM" id="MobiDB-lite"/>
    </source>
</evidence>
<evidence type="ECO:0000313" key="2">
    <source>
        <dbReference type="Proteomes" id="UP001652581"/>
    </source>
</evidence>